<reference evidence="1" key="1">
    <citation type="journal article" date="2019" name="bioRxiv">
        <title>The Genome of the Zebra Mussel, Dreissena polymorpha: A Resource for Invasive Species Research.</title>
        <authorList>
            <person name="McCartney M.A."/>
            <person name="Auch B."/>
            <person name="Kono T."/>
            <person name="Mallez S."/>
            <person name="Zhang Y."/>
            <person name="Obille A."/>
            <person name="Becker A."/>
            <person name="Abrahante J.E."/>
            <person name="Garbe J."/>
            <person name="Badalamenti J.P."/>
            <person name="Herman A."/>
            <person name="Mangelson H."/>
            <person name="Liachko I."/>
            <person name="Sullivan S."/>
            <person name="Sone E.D."/>
            <person name="Koren S."/>
            <person name="Silverstein K.A.T."/>
            <person name="Beckman K.B."/>
            <person name="Gohl D.M."/>
        </authorList>
    </citation>
    <scope>NUCLEOTIDE SEQUENCE</scope>
    <source>
        <strain evidence="1">Duluth1</strain>
        <tissue evidence="1">Whole animal</tissue>
    </source>
</reference>
<evidence type="ECO:0000313" key="2">
    <source>
        <dbReference type="Proteomes" id="UP000828390"/>
    </source>
</evidence>
<gene>
    <name evidence="1" type="ORF">DPMN_034773</name>
</gene>
<dbReference type="Proteomes" id="UP000828390">
    <property type="component" value="Unassembled WGS sequence"/>
</dbReference>
<keyword evidence="2" id="KW-1185">Reference proteome</keyword>
<accession>A0A9D4M7G1</accession>
<proteinExistence type="predicted"/>
<organism evidence="1 2">
    <name type="scientific">Dreissena polymorpha</name>
    <name type="common">Zebra mussel</name>
    <name type="synonym">Mytilus polymorpha</name>
    <dbReference type="NCBI Taxonomy" id="45954"/>
    <lineage>
        <taxon>Eukaryota</taxon>
        <taxon>Metazoa</taxon>
        <taxon>Spiralia</taxon>
        <taxon>Lophotrochozoa</taxon>
        <taxon>Mollusca</taxon>
        <taxon>Bivalvia</taxon>
        <taxon>Autobranchia</taxon>
        <taxon>Heteroconchia</taxon>
        <taxon>Euheterodonta</taxon>
        <taxon>Imparidentia</taxon>
        <taxon>Neoheterodontei</taxon>
        <taxon>Myida</taxon>
        <taxon>Dreissenoidea</taxon>
        <taxon>Dreissenidae</taxon>
        <taxon>Dreissena</taxon>
    </lineage>
</organism>
<evidence type="ECO:0000313" key="1">
    <source>
        <dbReference type="EMBL" id="KAH3871568.1"/>
    </source>
</evidence>
<sequence>MYKYKSFSLVSNQCKFSLLKALVDRLTGEEAKDLLKEISNKMPFLVLDVADKLLAGPQSTPPRGDFPD</sequence>
<comment type="caution">
    <text evidence="1">The sequence shown here is derived from an EMBL/GenBank/DDBJ whole genome shotgun (WGS) entry which is preliminary data.</text>
</comment>
<reference evidence="1" key="2">
    <citation type="submission" date="2020-11" db="EMBL/GenBank/DDBJ databases">
        <authorList>
            <person name="McCartney M.A."/>
            <person name="Auch B."/>
            <person name="Kono T."/>
            <person name="Mallez S."/>
            <person name="Becker A."/>
            <person name="Gohl D.M."/>
            <person name="Silverstein K.A.T."/>
            <person name="Koren S."/>
            <person name="Bechman K.B."/>
            <person name="Herman A."/>
            <person name="Abrahante J.E."/>
            <person name="Garbe J."/>
        </authorList>
    </citation>
    <scope>NUCLEOTIDE SEQUENCE</scope>
    <source>
        <strain evidence="1">Duluth1</strain>
        <tissue evidence="1">Whole animal</tissue>
    </source>
</reference>
<dbReference type="EMBL" id="JAIWYP010000002">
    <property type="protein sequence ID" value="KAH3871568.1"/>
    <property type="molecule type" value="Genomic_DNA"/>
</dbReference>
<dbReference type="AlphaFoldDB" id="A0A9D4M7G1"/>
<name>A0A9D4M7G1_DREPO</name>
<protein>
    <submittedName>
        <fullName evidence="1">Uncharacterized protein</fullName>
    </submittedName>
</protein>